<dbReference type="Proteomes" id="UP001596409">
    <property type="component" value="Unassembled WGS sequence"/>
</dbReference>
<dbReference type="Gene3D" id="3.40.309.10">
    <property type="entry name" value="Aldehyde Dehydrogenase, Chain A, domain 2"/>
    <property type="match status" value="1"/>
</dbReference>
<evidence type="ECO:0000313" key="4">
    <source>
        <dbReference type="Proteomes" id="UP001596409"/>
    </source>
</evidence>
<feature type="domain" description="Aldehyde dehydrogenase" evidence="2">
    <location>
        <begin position="19"/>
        <end position="482"/>
    </location>
</feature>
<organism evidence="3 4">
    <name type="scientific">Streptomyces viridiviolaceus</name>
    <dbReference type="NCBI Taxonomy" id="68282"/>
    <lineage>
        <taxon>Bacteria</taxon>
        <taxon>Bacillati</taxon>
        <taxon>Actinomycetota</taxon>
        <taxon>Actinomycetes</taxon>
        <taxon>Kitasatosporales</taxon>
        <taxon>Streptomycetaceae</taxon>
        <taxon>Streptomyces</taxon>
    </lineage>
</organism>
<dbReference type="CDD" id="cd07078">
    <property type="entry name" value="ALDH"/>
    <property type="match status" value="1"/>
</dbReference>
<dbReference type="InterPro" id="IPR015590">
    <property type="entry name" value="Aldehyde_DH_dom"/>
</dbReference>
<reference evidence="4" key="1">
    <citation type="journal article" date="2019" name="Int. J. Syst. Evol. Microbiol.">
        <title>The Global Catalogue of Microorganisms (GCM) 10K type strain sequencing project: providing services to taxonomists for standard genome sequencing and annotation.</title>
        <authorList>
            <consortium name="The Broad Institute Genomics Platform"/>
            <consortium name="The Broad Institute Genome Sequencing Center for Infectious Disease"/>
            <person name="Wu L."/>
            <person name="Ma J."/>
        </authorList>
    </citation>
    <scope>NUCLEOTIDE SEQUENCE [LARGE SCALE GENOMIC DNA]</scope>
    <source>
        <strain evidence="4">JCM 4855</strain>
    </source>
</reference>
<dbReference type="SUPFAM" id="SSF53720">
    <property type="entry name" value="ALDH-like"/>
    <property type="match status" value="1"/>
</dbReference>
<keyword evidence="1" id="KW-0560">Oxidoreductase</keyword>
<sequence length="489" mass="52045">MRTVQHTPVEAGPFIGGRFVESAGQERQSTVSPATGQVVGSFALGLPDDVDRAVTAARHAFTSWSALTVFDRCRFLERLIGEIENRREELARLLALEQGKPYRVEALPEIDETVSNIRVAIELAKYLDGTMPQLANPRKRAFVYRVPRGVVAAIQPWNFPLGTASAQIAPALVTGNTVVALPAPSTTLIEYEWARCFEAAGFPPGVFNLVTGHGPVVGDAMTAHPDVQVVAFTGSVATGRRIAARASGKAQLIELGGNGPVVLLDDADLDVVLPDALRSTYGAAGQSCTASGRFLVHGALYDEFAHRLIEAVQREVTLGLPFDDATTMGPVNNVPLAEKLDRHVGTALDEGAVVLTGGGRAKGFPTDLYWEPTVLTDVTESMAVAVEETFGPIAPLQRISSEAEALELMHKSPYGLCAAVYTRDVARGLRFAEKAPSGLVNVNAAPGDTETHLPFGGRAGKLSGTGKILGRYPMEDVFTELKLVSVNLG</sequence>
<dbReference type="PANTHER" id="PTHR43353">
    <property type="entry name" value="SUCCINATE-SEMIALDEHYDE DEHYDROGENASE, MITOCHONDRIAL"/>
    <property type="match status" value="1"/>
</dbReference>
<dbReference type="InterPro" id="IPR016160">
    <property type="entry name" value="Ald_DH_CS_CYS"/>
</dbReference>
<dbReference type="InterPro" id="IPR050740">
    <property type="entry name" value="Aldehyde_DH_Superfamily"/>
</dbReference>
<dbReference type="Pfam" id="PF00171">
    <property type="entry name" value="Aldedh"/>
    <property type="match status" value="1"/>
</dbReference>
<evidence type="ECO:0000259" key="2">
    <source>
        <dbReference type="Pfam" id="PF00171"/>
    </source>
</evidence>
<accession>A0ABW2E5F3</accession>
<dbReference type="PANTHER" id="PTHR43353:SF5">
    <property type="entry name" value="SUCCINATE-SEMIALDEHYDE DEHYDROGENASE, MITOCHONDRIAL"/>
    <property type="match status" value="1"/>
</dbReference>
<name>A0ABW2E5F3_9ACTN</name>
<dbReference type="InterPro" id="IPR016161">
    <property type="entry name" value="Ald_DH/histidinol_DH"/>
</dbReference>
<proteinExistence type="predicted"/>
<dbReference type="InterPro" id="IPR016163">
    <property type="entry name" value="Ald_DH_C"/>
</dbReference>
<evidence type="ECO:0000313" key="3">
    <source>
        <dbReference type="EMBL" id="MFC7014479.1"/>
    </source>
</evidence>
<dbReference type="Gene3D" id="3.40.605.10">
    <property type="entry name" value="Aldehyde Dehydrogenase, Chain A, domain 1"/>
    <property type="match status" value="1"/>
</dbReference>
<dbReference type="EMBL" id="JBHSYM010000048">
    <property type="protein sequence ID" value="MFC7014479.1"/>
    <property type="molecule type" value="Genomic_DNA"/>
</dbReference>
<dbReference type="PROSITE" id="PS00070">
    <property type="entry name" value="ALDEHYDE_DEHYDR_CYS"/>
    <property type="match status" value="1"/>
</dbReference>
<keyword evidence="4" id="KW-1185">Reference proteome</keyword>
<comment type="caution">
    <text evidence="3">The sequence shown here is derived from an EMBL/GenBank/DDBJ whole genome shotgun (WGS) entry which is preliminary data.</text>
</comment>
<protein>
    <submittedName>
        <fullName evidence="3">Aldehyde dehydrogenase family protein</fullName>
    </submittedName>
</protein>
<gene>
    <name evidence="3" type="ORF">ACFQMH_22715</name>
</gene>
<evidence type="ECO:0000256" key="1">
    <source>
        <dbReference type="ARBA" id="ARBA00023002"/>
    </source>
</evidence>
<dbReference type="InterPro" id="IPR016162">
    <property type="entry name" value="Ald_DH_N"/>
</dbReference>